<sequence length="298" mass="31656">MVATVGMVADLVRQVGGDDVEVTQICGAGVDPHLYKPTTDDVRKIQSAEIVFYCGLKLEGKMIDTLEKVGQTKPVIAITDAVDVARLRSAGGEETLGQSAHPDPHLWNDVSLWSQCVPLVAEELGKLKPELADKFAEAAVAYQAELEKLHAYGQQVMATVPEKSRLLITSHDAFSYFGQAYGLEVQGIQGISTESEAGLRRINELVDLLIERDVRSVFVESSVRPKNVEALMEGAAQRGHEVSTGGVLFSDAMGLAGTYEGTYVGMLDHNLSTTAAALGGQVPAGGFGGKLGGKSSPK</sequence>
<comment type="subcellular location">
    <subcellularLocation>
        <location evidence="1">Cell envelope</location>
    </subcellularLocation>
</comment>
<evidence type="ECO:0000256" key="4">
    <source>
        <dbReference type="ARBA" id="ARBA00022723"/>
    </source>
</evidence>
<keyword evidence="5" id="KW-0732">Signal</keyword>
<keyword evidence="4" id="KW-0479">Metal-binding</keyword>
<dbReference type="EMBL" id="JASZZN010000013">
    <property type="protein sequence ID" value="MDM4017374.1"/>
    <property type="molecule type" value="Genomic_DNA"/>
</dbReference>
<evidence type="ECO:0000256" key="5">
    <source>
        <dbReference type="ARBA" id="ARBA00022729"/>
    </source>
</evidence>
<comment type="similarity">
    <text evidence="2 6">Belongs to the bacterial solute-binding protein 9 family.</text>
</comment>
<proteinExistence type="inferred from homology"/>
<dbReference type="Proteomes" id="UP001239462">
    <property type="component" value="Unassembled WGS sequence"/>
</dbReference>
<keyword evidence="8" id="KW-1185">Reference proteome</keyword>
<dbReference type="SUPFAM" id="SSF53807">
    <property type="entry name" value="Helical backbone' metal receptor"/>
    <property type="match status" value="1"/>
</dbReference>
<dbReference type="InterPro" id="IPR006128">
    <property type="entry name" value="Lipoprotein_PsaA-like"/>
</dbReference>
<comment type="caution">
    <text evidence="7">The sequence shown here is derived from an EMBL/GenBank/DDBJ whole genome shotgun (WGS) entry which is preliminary data.</text>
</comment>
<protein>
    <submittedName>
        <fullName evidence="7">Zinc ABC transporter substrate-binding protein</fullName>
    </submittedName>
</protein>
<evidence type="ECO:0000256" key="3">
    <source>
        <dbReference type="ARBA" id="ARBA00022448"/>
    </source>
</evidence>
<evidence type="ECO:0000313" key="7">
    <source>
        <dbReference type="EMBL" id="MDM4017374.1"/>
    </source>
</evidence>
<reference evidence="7 8" key="1">
    <citation type="submission" date="2023-06" db="EMBL/GenBank/DDBJ databases">
        <title>Roseiconus lacunae JC819 isolated from Gulf of Mannar region, Tamil Nadu.</title>
        <authorList>
            <person name="Pk S."/>
            <person name="Ch S."/>
            <person name="Ch V.R."/>
        </authorList>
    </citation>
    <scope>NUCLEOTIDE SEQUENCE [LARGE SCALE GENOMIC DNA]</scope>
    <source>
        <strain evidence="7 8">JC819</strain>
    </source>
</reference>
<dbReference type="InterPro" id="IPR006129">
    <property type="entry name" value="AdhesinB"/>
</dbReference>
<dbReference type="Gene3D" id="3.40.50.1980">
    <property type="entry name" value="Nitrogenase molybdenum iron protein domain"/>
    <property type="match status" value="2"/>
</dbReference>
<dbReference type="PRINTS" id="PR00691">
    <property type="entry name" value="ADHESINB"/>
</dbReference>
<evidence type="ECO:0000256" key="1">
    <source>
        <dbReference type="ARBA" id="ARBA00004196"/>
    </source>
</evidence>
<keyword evidence="3 6" id="KW-0813">Transport</keyword>
<dbReference type="Pfam" id="PF01297">
    <property type="entry name" value="ZnuA"/>
    <property type="match status" value="1"/>
</dbReference>
<evidence type="ECO:0000313" key="8">
    <source>
        <dbReference type="Proteomes" id="UP001239462"/>
    </source>
</evidence>
<dbReference type="PANTHER" id="PTHR42953">
    <property type="entry name" value="HIGH-AFFINITY ZINC UPTAKE SYSTEM PROTEIN ZNUA-RELATED"/>
    <property type="match status" value="1"/>
</dbReference>
<dbReference type="PRINTS" id="PR00690">
    <property type="entry name" value="ADHESNFAMILY"/>
</dbReference>
<dbReference type="InterPro" id="IPR006127">
    <property type="entry name" value="ZnuA-like"/>
</dbReference>
<dbReference type="RefSeq" id="WP_289164827.1">
    <property type="nucleotide sequence ID" value="NZ_JASZZN010000013.1"/>
</dbReference>
<evidence type="ECO:0000256" key="2">
    <source>
        <dbReference type="ARBA" id="ARBA00011028"/>
    </source>
</evidence>
<organism evidence="7 8">
    <name type="scientific">Roseiconus lacunae</name>
    <dbReference type="NCBI Taxonomy" id="2605694"/>
    <lineage>
        <taxon>Bacteria</taxon>
        <taxon>Pseudomonadati</taxon>
        <taxon>Planctomycetota</taxon>
        <taxon>Planctomycetia</taxon>
        <taxon>Pirellulales</taxon>
        <taxon>Pirellulaceae</taxon>
        <taxon>Roseiconus</taxon>
    </lineage>
</organism>
<evidence type="ECO:0000256" key="6">
    <source>
        <dbReference type="RuleBase" id="RU003512"/>
    </source>
</evidence>
<accession>A0ABT7PM75</accession>
<name>A0ABT7PM75_9BACT</name>
<dbReference type="PANTHER" id="PTHR42953:SF1">
    <property type="entry name" value="METAL-BINDING PROTEIN HI_0362-RELATED"/>
    <property type="match status" value="1"/>
</dbReference>
<dbReference type="InterPro" id="IPR050492">
    <property type="entry name" value="Bact_metal-bind_prot9"/>
</dbReference>
<gene>
    <name evidence="7" type="ORF">QTN89_18140</name>
</gene>